<protein>
    <submittedName>
        <fullName evidence="3">Uncharacterized protein</fullName>
    </submittedName>
</protein>
<dbReference type="AlphaFoldDB" id="A0AAD9JTA1"/>
<accession>A0AAD9JTA1</accession>
<name>A0AAD9JTA1_9ANNE</name>
<evidence type="ECO:0000256" key="2">
    <source>
        <dbReference type="SAM" id="Phobius"/>
    </source>
</evidence>
<keyword evidence="4" id="KW-1185">Reference proteome</keyword>
<dbReference type="Proteomes" id="UP001208570">
    <property type="component" value="Unassembled WGS sequence"/>
</dbReference>
<dbReference type="Pfam" id="PF14770">
    <property type="entry name" value="TMEM18"/>
    <property type="match status" value="1"/>
</dbReference>
<organism evidence="3 4">
    <name type="scientific">Paralvinella palmiformis</name>
    <dbReference type="NCBI Taxonomy" id="53620"/>
    <lineage>
        <taxon>Eukaryota</taxon>
        <taxon>Metazoa</taxon>
        <taxon>Spiralia</taxon>
        <taxon>Lophotrochozoa</taxon>
        <taxon>Annelida</taxon>
        <taxon>Polychaeta</taxon>
        <taxon>Sedentaria</taxon>
        <taxon>Canalipalpata</taxon>
        <taxon>Terebellida</taxon>
        <taxon>Terebelliformia</taxon>
        <taxon>Alvinellidae</taxon>
        <taxon>Paralvinella</taxon>
    </lineage>
</organism>
<evidence type="ECO:0000256" key="1">
    <source>
        <dbReference type="SAM" id="MobiDB-lite"/>
    </source>
</evidence>
<sequence>MFISFLFSLPLLCNSLVIVIYWMWDLTQAMISLKRFKVKHAKRAEKLKEQQATKSGQNREEGDDDVSTDRTDSHPKNDIQGVQQDKSLEDKKVD</sequence>
<keyword evidence="2" id="KW-1133">Transmembrane helix</keyword>
<dbReference type="EMBL" id="JAODUP010000174">
    <property type="protein sequence ID" value="KAK2158255.1"/>
    <property type="molecule type" value="Genomic_DNA"/>
</dbReference>
<gene>
    <name evidence="3" type="ORF">LSH36_174g07001</name>
</gene>
<evidence type="ECO:0000313" key="4">
    <source>
        <dbReference type="Proteomes" id="UP001208570"/>
    </source>
</evidence>
<feature type="transmembrane region" description="Helical" evidence="2">
    <location>
        <begin position="6"/>
        <end position="24"/>
    </location>
</feature>
<feature type="region of interest" description="Disordered" evidence="1">
    <location>
        <begin position="47"/>
        <end position="94"/>
    </location>
</feature>
<feature type="compositionally biased region" description="Basic and acidic residues" evidence="1">
    <location>
        <begin position="67"/>
        <end position="77"/>
    </location>
</feature>
<keyword evidence="2" id="KW-0812">Transmembrane</keyword>
<reference evidence="3" key="1">
    <citation type="journal article" date="2023" name="Mol. Biol. Evol.">
        <title>Third-Generation Sequencing Reveals the Adaptive Role of the Epigenome in Three Deep-Sea Polychaetes.</title>
        <authorList>
            <person name="Perez M."/>
            <person name="Aroh O."/>
            <person name="Sun Y."/>
            <person name="Lan Y."/>
            <person name="Juniper S.K."/>
            <person name="Young C.R."/>
            <person name="Angers B."/>
            <person name="Qian P.Y."/>
        </authorList>
    </citation>
    <scope>NUCLEOTIDE SEQUENCE</scope>
    <source>
        <strain evidence="3">P08H-3</strain>
    </source>
</reference>
<evidence type="ECO:0000313" key="3">
    <source>
        <dbReference type="EMBL" id="KAK2158255.1"/>
    </source>
</evidence>
<proteinExistence type="predicted"/>
<dbReference type="InterPro" id="IPR026721">
    <property type="entry name" value="TMEM18"/>
</dbReference>
<keyword evidence="2" id="KW-0472">Membrane</keyword>
<comment type="caution">
    <text evidence="3">The sequence shown here is derived from an EMBL/GenBank/DDBJ whole genome shotgun (WGS) entry which is preliminary data.</text>
</comment>